<dbReference type="Proteomes" id="UP000235703">
    <property type="component" value="Unassembled WGS sequence"/>
</dbReference>
<keyword evidence="4" id="KW-1185">Reference proteome</keyword>
<proteinExistence type="predicted"/>
<evidence type="ECO:0000313" key="5">
    <source>
        <dbReference type="Proteomes" id="UP000501518"/>
    </source>
</evidence>
<dbReference type="EMBL" id="PNFZ01000001">
    <property type="protein sequence ID" value="PMB99233.1"/>
    <property type="molecule type" value="Genomic_DNA"/>
</dbReference>
<evidence type="ECO:0000256" key="1">
    <source>
        <dbReference type="SAM" id="Phobius"/>
    </source>
</evidence>
<feature type="transmembrane region" description="Helical" evidence="1">
    <location>
        <begin position="73"/>
        <end position="89"/>
    </location>
</feature>
<organism evidence="2 4">
    <name type="scientific">Brevibacterium luteolum</name>
    <dbReference type="NCBI Taxonomy" id="199591"/>
    <lineage>
        <taxon>Bacteria</taxon>
        <taxon>Bacillati</taxon>
        <taxon>Actinomycetota</taxon>
        <taxon>Actinomycetes</taxon>
        <taxon>Micrococcales</taxon>
        <taxon>Brevibacteriaceae</taxon>
        <taxon>Brevibacterium</taxon>
    </lineage>
</organism>
<keyword evidence="1" id="KW-0812">Transmembrane</keyword>
<dbReference type="AlphaFoldDB" id="A0A2N6PKM6"/>
<reference evidence="2 4" key="1">
    <citation type="submission" date="2017-09" db="EMBL/GenBank/DDBJ databases">
        <title>Bacterial strain isolated from the female urinary microbiota.</title>
        <authorList>
            <person name="Thomas-White K."/>
            <person name="Kumar N."/>
            <person name="Forster S."/>
            <person name="Putonti C."/>
            <person name="Lawley T."/>
            <person name="Wolfe A.J."/>
        </authorList>
    </citation>
    <scope>NUCLEOTIDE SEQUENCE [LARGE SCALE GENOMIC DNA]</scope>
    <source>
        <strain evidence="2 4">UMB0680</strain>
    </source>
</reference>
<protein>
    <submittedName>
        <fullName evidence="2">DUF3054 domain-containing protein</fullName>
    </submittedName>
</protein>
<sequence>MAAKKSSHLFIAIVVDACLVALFTIVGHYTHHQSLVPEQILGTAWPFLAGLVIAWLLNAVWAAPLAPLRTGTGLWATTVLVGLVIRALTGQGTEGPFIVVAASLNLVTLVGWRVIATAVAGRSAR</sequence>
<dbReference type="Pfam" id="PF11255">
    <property type="entry name" value="DUF3054"/>
    <property type="match status" value="1"/>
</dbReference>
<dbReference type="InterPro" id="IPR021414">
    <property type="entry name" value="DUF3054"/>
</dbReference>
<keyword evidence="1" id="KW-1133">Transmembrane helix</keyword>
<evidence type="ECO:0000313" key="3">
    <source>
        <dbReference type="EMBL" id="QIN28432.1"/>
    </source>
</evidence>
<keyword evidence="1" id="KW-0472">Membrane</keyword>
<name>A0A2N6PKM6_9MICO</name>
<feature type="transmembrane region" description="Helical" evidence="1">
    <location>
        <begin position="9"/>
        <end position="31"/>
    </location>
</feature>
<dbReference type="Proteomes" id="UP000501518">
    <property type="component" value="Chromosome"/>
</dbReference>
<reference evidence="3 5" key="2">
    <citation type="submission" date="2019-02" db="EMBL/GenBank/DDBJ databases">
        <title>Complete Genome Sequence and Methylome Analysis of Brevibacterium luteolum NEB1784.</title>
        <authorList>
            <person name="Fomenkov A."/>
            <person name="Roberts R.J."/>
        </authorList>
    </citation>
    <scope>NUCLEOTIDE SEQUENCE [LARGE SCALE GENOMIC DNA]</scope>
    <source>
        <strain evidence="3 5">NEB1784</strain>
    </source>
</reference>
<dbReference type="OrthoDB" id="3698172at2"/>
<gene>
    <name evidence="2" type="ORF">CJ198_01460</name>
    <name evidence="3" type="ORF">EW640_03440</name>
</gene>
<evidence type="ECO:0000313" key="4">
    <source>
        <dbReference type="Proteomes" id="UP000235703"/>
    </source>
</evidence>
<dbReference type="EMBL" id="CP035810">
    <property type="protein sequence ID" value="QIN28432.1"/>
    <property type="molecule type" value="Genomic_DNA"/>
</dbReference>
<evidence type="ECO:0000313" key="2">
    <source>
        <dbReference type="EMBL" id="PMB99233.1"/>
    </source>
</evidence>
<accession>A0A2N6PKM6</accession>
<feature type="transmembrane region" description="Helical" evidence="1">
    <location>
        <begin position="43"/>
        <end position="61"/>
    </location>
</feature>
<dbReference type="RefSeq" id="WP_102160087.1">
    <property type="nucleotide sequence ID" value="NZ_CP035810.1"/>
</dbReference>
<dbReference type="KEGG" id="blut:EW640_03440"/>
<feature type="transmembrane region" description="Helical" evidence="1">
    <location>
        <begin position="95"/>
        <end position="115"/>
    </location>
</feature>